<evidence type="ECO:0000256" key="13">
    <source>
        <dbReference type="ARBA" id="ARBA00023268"/>
    </source>
</evidence>
<dbReference type="InterPro" id="IPR020056">
    <property type="entry name" value="Rbsml_bL25/Gln-tRNA_synth_N"/>
</dbReference>
<evidence type="ECO:0000256" key="16">
    <source>
        <dbReference type="ARBA" id="ARBA00061295"/>
    </source>
</evidence>
<comment type="similarity">
    <text evidence="16">In the N-terminal section; belongs to the class-I aminoacyl-tRNA synthetase family. Glutamate--tRNA ligase type 2 subfamily.</text>
</comment>
<evidence type="ECO:0000256" key="2">
    <source>
        <dbReference type="ARBA" id="ARBA00012831"/>
    </source>
</evidence>
<dbReference type="Pfam" id="PF03950">
    <property type="entry name" value="tRNA-synt_1c_C"/>
    <property type="match status" value="1"/>
</dbReference>
<dbReference type="SUPFAM" id="SSF55681">
    <property type="entry name" value="Class II aaRS and biotin synthetases"/>
    <property type="match status" value="1"/>
</dbReference>
<dbReference type="InterPro" id="IPR004154">
    <property type="entry name" value="Anticodon-bd"/>
</dbReference>
<feature type="compositionally biased region" description="Polar residues" evidence="19">
    <location>
        <begin position="1046"/>
        <end position="1058"/>
    </location>
</feature>
<feature type="region of interest" description="Disordered" evidence="19">
    <location>
        <begin position="294"/>
        <end position="317"/>
    </location>
</feature>
<dbReference type="SMART" id="SM00946">
    <property type="entry name" value="ProRS-C_1"/>
    <property type="match status" value="1"/>
</dbReference>
<dbReference type="GO" id="GO:0005524">
    <property type="term" value="F:ATP binding"/>
    <property type="evidence" value="ECO:0007669"/>
    <property type="project" value="UniProtKB-KW"/>
</dbReference>
<name>A0AAV6UL28_9ARAC</name>
<dbReference type="GO" id="GO:0003723">
    <property type="term" value="F:RNA binding"/>
    <property type="evidence" value="ECO:0007669"/>
    <property type="project" value="UniProtKB-KW"/>
</dbReference>
<dbReference type="Pfam" id="PF00043">
    <property type="entry name" value="GST_C"/>
    <property type="match status" value="1"/>
</dbReference>
<dbReference type="HAMAP" id="MF_02076">
    <property type="entry name" value="Glu_tRNA_synth_type2"/>
    <property type="match status" value="1"/>
</dbReference>
<protein>
    <recommendedName>
        <fullName evidence="17">Bifunctional glutamate/proline--tRNA ligase</fullName>
        <ecNumber evidence="2">6.1.1.15</ecNumber>
        <ecNumber evidence="3">6.1.1.17</ecNumber>
    </recommendedName>
    <alternativeName>
        <fullName evidence="18">Bifunctional aminoacyl-tRNA synthetase</fullName>
    </alternativeName>
</protein>
<dbReference type="FunFam" id="3.40.50.800:FF:000005">
    <property type="entry name" value="bifunctional glutamate/proline--tRNA ligase"/>
    <property type="match status" value="1"/>
</dbReference>
<dbReference type="Gene3D" id="3.90.800.10">
    <property type="entry name" value="Glutamyl-tRNA Synthetase, Domain 3"/>
    <property type="match status" value="1"/>
</dbReference>
<dbReference type="Gene3D" id="1.10.1160.10">
    <property type="entry name" value="Glutamyl-trna Synthetase, Domain 2"/>
    <property type="match status" value="1"/>
</dbReference>
<organism evidence="22 23">
    <name type="scientific">Oedothorax gibbosus</name>
    <dbReference type="NCBI Taxonomy" id="931172"/>
    <lineage>
        <taxon>Eukaryota</taxon>
        <taxon>Metazoa</taxon>
        <taxon>Ecdysozoa</taxon>
        <taxon>Arthropoda</taxon>
        <taxon>Chelicerata</taxon>
        <taxon>Arachnida</taxon>
        <taxon>Araneae</taxon>
        <taxon>Araneomorphae</taxon>
        <taxon>Entelegynae</taxon>
        <taxon>Araneoidea</taxon>
        <taxon>Linyphiidae</taxon>
        <taxon>Erigoninae</taxon>
        <taxon>Oedothorax</taxon>
    </lineage>
</organism>
<dbReference type="Proteomes" id="UP000827092">
    <property type="component" value="Unassembled WGS sequence"/>
</dbReference>
<evidence type="ECO:0000313" key="23">
    <source>
        <dbReference type="Proteomes" id="UP000827092"/>
    </source>
</evidence>
<dbReference type="GO" id="GO:0046872">
    <property type="term" value="F:metal ion binding"/>
    <property type="evidence" value="ECO:0007669"/>
    <property type="project" value="UniProtKB-KW"/>
</dbReference>
<proteinExistence type="inferred from homology"/>
<comment type="catalytic activity">
    <reaction evidence="14">
        <text>tRNA(Glu) + L-glutamate + ATP = L-glutamyl-tRNA(Glu) + AMP + diphosphate</text>
        <dbReference type="Rhea" id="RHEA:23540"/>
        <dbReference type="Rhea" id="RHEA-COMP:9663"/>
        <dbReference type="Rhea" id="RHEA-COMP:9680"/>
        <dbReference type="ChEBI" id="CHEBI:29985"/>
        <dbReference type="ChEBI" id="CHEBI:30616"/>
        <dbReference type="ChEBI" id="CHEBI:33019"/>
        <dbReference type="ChEBI" id="CHEBI:78442"/>
        <dbReference type="ChEBI" id="CHEBI:78520"/>
        <dbReference type="ChEBI" id="CHEBI:456215"/>
        <dbReference type="EC" id="6.1.1.17"/>
    </reaction>
    <physiologicalReaction direction="left-to-right" evidence="14">
        <dbReference type="Rhea" id="RHEA:23541"/>
    </physiologicalReaction>
</comment>
<dbReference type="InterPro" id="IPR004526">
    <property type="entry name" value="Glu-tRNA-synth_arc/euk"/>
</dbReference>
<dbReference type="InterPro" id="IPR004499">
    <property type="entry name" value="Pro-tRNA-ligase_IIa_arc-type"/>
</dbReference>
<evidence type="ECO:0000256" key="12">
    <source>
        <dbReference type="ARBA" id="ARBA00023146"/>
    </source>
</evidence>
<evidence type="ECO:0000256" key="17">
    <source>
        <dbReference type="ARBA" id="ARBA00067786"/>
    </source>
</evidence>
<accession>A0AAV6UL28</accession>
<feature type="domain" description="WHEP-TRS" evidence="21">
    <location>
        <begin position="1001"/>
        <end position="1057"/>
    </location>
</feature>
<feature type="compositionally biased region" description="Low complexity" evidence="19">
    <location>
        <begin position="1059"/>
        <end position="1069"/>
    </location>
</feature>
<dbReference type="PROSITE" id="PS00178">
    <property type="entry name" value="AA_TRNA_LIGASE_I"/>
    <property type="match status" value="1"/>
</dbReference>
<dbReference type="GO" id="GO:0004818">
    <property type="term" value="F:glutamate-tRNA ligase activity"/>
    <property type="evidence" value="ECO:0007669"/>
    <property type="project" value="UniProtKB-EC"/>
</dbReference>
<feature type="domain" description="WHEP-TRS" evidence="21">
    <location>
        <begin position="766"/>
        <end position="822"/>
    </location>
</feature>
<dbReference type="SUPFAM" id="SSF47060">
    <property type="entry name" value="S15/NS1 RNA-binding domain"/>
    <property type="match status" value="4"/>
</dbReference>
<dbReference type="GO" id="GO:0017101">
    <property type="term" value="C:aminoacyl-tRNA synthetase multienzyme complex"/>
    <property type="evidence" value="ECO:0007669"/>
    <property type="project" value="TreeGrafter"/>
</dbReference>
<dbReference type="InterPro" id="IPR020059">
    <property type="entry name" value="Glu/Gln-tRNA-synth_Ib_codon-bd"/>
</dbReference>
<dbReference type="InterPro" id="IPR017449">
    <property type="entry name" value="Pro-tRNA_synth_II"/>
</dbReference>
<dbReference type="InterPro" id="IPR020061">
    <property type="entry name" value="Glu_tRNA_lig_a-bdl"/>
</dbReference>
<dbReference type="Gene3D" id="1.20.1050.130">
    <property type="match status" value="1"/>
</dbReference>
<dbReference type="HAMAP" id="MF_01571">
    <property type="entry name" value="Pro_tRNA_synth_type3"/>
    <property type="match status" value="1"/>
</dbReference>
<dbReference type="CDD" id="cd00936">
    <property type="entry name" value="WEPRS_RNA"/>
    <property type="match status" value="4"/>
</dbReference>
<feature type="domain" description="WHEP-TRS" evidence="21">
    <location>
        <begin position="928"/>
        <end position="984"/>
    </location>
</feature>
<evidence type="ECO:0000256" key="1">
    <source>
        <dbReference type="ARBA" id="ARBA00009968"/>
    </source>
</evidence>
<dbReference type="InterPro" id="IPR036621">
    <property type="entry name" value="Anticodon-bd_dom_sf"/>
</dbReference>
<evidence type="ECO:0000256" key="5">
    <source>
        <dbReference type="ARBA" id="ARBA00022598"/>
    </source>
</evidence>
<dbReference type="Gene3D" id="3.30.110.30">
    <property type="entry name" value="C-terminal domain of ProRS"/>
    <property type="match status" value="1"/>
</dbReference>
<dbReference type="InterPro" id="IPR011035">
    <property type="entry name" value="Ribosomal_bL25/Gln-tRNA_synth"/>
</dbReference>
<dbReference type="FunFam" id="3.40.50.620:FF:000070">
    <property type="entry name" value="Bifunctional glutamate/proline--tRNA ligase"/>
    <property type="match status" value="1"/>
</dbReference>
<evidence type="ECO:0000256" key="18">
    <source>
        <dbReference type="ARBA" id="ARBA00076053"/>
    </source>
</evidence>
<keyword evidence="11" id="KW-0648">Protein biosynthesis</keyword>
<dbReference type="SMART" id="SM00991">
    <property type="entry name" value="WHEP-TRS"/>
    <property type="match status" value="4"/>
</dbReference>
<dbReference type="InterPro" id="IPR009068">
    <property type="entry name" value="uS15_NS1_RNA-bd_sf"/>
</dbReference>
<dbReference type="InterPro" id="IPR020058">
    <property type="entry name" value="Glu/Gln-tRNA-synth_Ib_cat-dom"/>
</dbReference>
<dbReference type="PROSITE" id="PS51185">
    <property type="entry name" value="WHEP_TRS_2"/>
    <property type="match status" value="4"/>
</dbReference>
<evidence type="ECO:0000256" key="7">
    <source>
        <dbReference type="ARBA" id="ARBA00022741"/>
    </source>
</evidence>
<dbReference type="InterPro" id="IPR045864">
    <property type="entry name" value="aa-tRNA-synth_II/BPL/LPL"/>
</dbReference>
<dbReference type="InterPro" id="IPR000924">
    <property type="entry name" value="Glu/Gln-tRNA-synth"/>
</dbReference>
<dbReference type="PANTHER" id="PTHR43382">
    <property type="entry name" value="PROLYL-TRNA SYNTHETASE"/>
    <property type="match status" value="1"/>
</dbReference>
<dbReference type="Pfam" id="PF09180">
    <property type="entry name" value="ProRS-C_1"/>
    <property type="match status" value="1"/>
</dbReference>
<dbReference type="Gene3D" id="2.40.240.10">
    <property type="entry name" value="Ribosomal Protein L25, Chain P"/>
    <property type="match status" value="1"/>
</dbReference>
<dbReference type="Pfam" id="PF00749">
    <property type="entry name" value="tRNA-synt_1c"/>
    <property type="match status" value="1"/>
</dbReference>
<keyword evidence="23" id="KW-1185">Reference proteome</keyword>
<dbReference type="SUPFAM" id="SSF52954">
    <property type="entry name" value="Class II aaRS ABD-related"/>
    <property type="match status" value="1"/>
</dbReference>
<feature type="compositionally biased region" description="Basic and acidic residues" evidence="19">
    <location>
        <begin position="299"/>
        <end position="317"/>
    </location>
</feature>
<comment type="catalytic activity">
    <reaction evidence="15">
        <text>tRNA(Pro) + L-proline + ATP = L-prolyl-tRNA(Pro) + AMP + diphosphate</text>
        <dbReference type="Rhea" id="RHEA:14305"/>
        <dbReference type="Rhea" id="RHEA-COMP:9700"/>
        <dbReference type="Rhea" id="RHEA-COMP:9702"/>
        <dbReference type="ChEBI" id="CHEBI:30616"/>
        <dbReference type="ChEBI" id="CHEBI:33019"/>
        <dbReference type="ChEBI" id="CHEBI:60039"/>
        <dbReference type="ChEBI" id="CHEBI:78442"/>
        <dbReference type="ChEBI" id="CHEBI:78532"/>
        <dbReference type="ChEBI" id="CHEBI:456215"/>
        <dbReference type="EC" id="6.1.1.15"/>
    </reaction>
    <physiologicalReaction direction="left-to-right" evidence="15">
        <dbReference type="Rhea" id="RHEA:14306"/>
    </physiologicalReaction>
</comment>
<keyword evidence="7" id="KW-0547">Nucleotide-binding</keyword>
<comment type="similarity">
    <text evidence="1">In the C-terminal section; belongs to the class-II aminoacyl-tRNA synthetase family.</text>
</comment>
<dbReference type="SUPFAM" id="SSF47616">
    <property type="entry name" value="GST C-terminal domain-like"/>
    <property type="match status" value="1"/>
</dbReference>
<dbReference type="Gene3D" id="3.30.930.10">
    <property type="entry name" value="Bira Bifunctional Protein, Domain 2"/>
    <property type="match status" value="1"/>
</dbReference>
<keyword evidence="10" id="KW-0694">RNA-binding</keyword>
<dbReference type="CDD" id="cd00862">
    <property type="entry name" value="ProRS_anticodon_zinc"/>
    <property type="match status" value="1"/>
</dbReference>
<reference evidence="22 23" key="1">
    <citation type="journal article" date="2022" name="Nat. Ecol. Evol.">
        <title>A masculinizing supergene underlies an exaggerated male reproductive morph in a spider.</title>
        <authorList>
            <person name="Hendrickx F."/>
            <person name="De Corte Z."/>
            <person name="Sonet G."/>
            <person name="Van Belleghem S.M."/>
            <person name="Kostlbacher S."/>
            <person name="Vangestel C."/>
        </authorList>
    </citation>
    <scope>NUCLEOTIDE SEQUENCE [LARGE SCALE GENOMIC DNA]</scope>
    <source>
        <strain evidence="22">W744_W776</strain>
    </source>
</reference>
<comment type="caution">
    <text evidence="22">The sequence shown here is derived from an EMBL/GenBank/DDBJ whole genome shotgun (WGS) entry which is preliminary data.</text>
</comment>
<dbReference type="NCBIfam" id="TIGR00408">
    <property type="entry name" value="proS_fam_I"/>
    <property type="match status" value="1"/>
</dbReference>
<dbReference type="Pfam" id="PF00458">
    <property type="entry name" value="WHEP-TRS"/>
    <property type="match status" value="4"/>
</dbReference>
<evidence type="ECO:0000256" key="4">
    <source>
        <dbReference type="ARBA" id="ARBA00022553"/>
    </source>
</evidence>
<dbReference type="SUPFAM" id="SSF50715">
    <property type="entry name" value="Ribosomal protein L25-like"/>
    <property type="match status" value="1"/>
</dbReference>
<dbReference type="Pfam" id="PF03129">
    <property type="entry name" value="HGTP_anticodon"/>
    <property type="match status" value="1"/>
</dbReference>
<dbReference type="SUPFAM" id="SSF52374">
    <property type="entry name" value="Nucleotidylyl transferase"/>
    <property type="match status" value="1"/>
</dbReference>
<dbReference type="EC" id="6.1.1.15" evidence="2"/>
<keyword evidence="13" id="KW-0511">Multifunctional enzyme</keyword>
<dbReference type="CDD" id="cd00778">
    <property type="entry name" value="ProRS_core_arch_euk"/>
    <property type="match status" value="1"/>
</dbReference>
<dbReference type="InterPro" id="IPR000738">
    <property type="entry name" value="WHEP-TRS_dom"/>
</dbReference>
<dbReference type="Gene3D" id="1.10.287.10">
    <property type="entry name" value="S15/NS1, RNA-binding"/>
    <property type="match status" value="4"/>
</dbReference>
<evidence type="ECO:0000313" key="22">
    <source>
        <dbReference type="EMBL" id="KAG8184855.1"/>
    </source>
</evidence>
<gene>
    <name evidence="22" type="ORF">JTE90_016200</name>
</gene>
<evidence type="ECO:0000256" key="3">
    <source>
        <dbReference type="ARBA" id="ARBA00012835"/>
    </source>
</evidence>
<dbReference type="PROSITE" id="PS50862">
    <property type="entry name" value="AA_TRNA_LIGASE_II"/>
    <property type="match status" value="1"/>
</dbReference>
<keyword evidence="8" id="KW-0862">Zinc</keyword>
<dbReference type="InterPro" id="IPR014729">
    <property type="entry name" value="Rossmann-like_a/b/a_fold"/>
</dbReference>
<dbReference type="SUPFAM" id="SSF64586">
    <property type="entry name" value="C-terminal domain of ProRS"/>
    <property type="match status" value="1"/>
</dbReference>
<dbReference type="Pfam" id="PF00587">
    <property type="entry name" value="tRNA-synt_2b"/>
    <property type="match status" value="1"/>
</dbReference>
<evidence type="ECO:0000256" key="9">
    <source>
        <dbReference type="ARBA" id="ARBA00022840"/>
    </source>
</evidence>
<dbReference type="EC" id="6.1.1.17" evidence="3"/>
<evidence type="ECO:0000256" key="8">
    <source>
        <dbReference type="ARBA" id="ARBA00022833"/>
    </source>
</evidence>
<dbReference type="PANTHER" id="PTHR43382:SF2">
    <property type="entry name" value="BIFUNCTIONAL GLUTAMATE_PROLINE--TRNA LIGASE"/>
    <property type="match status" value="1"/>
</dbReference>
<dbReference type="Gene3D" id="3.40.50.800">
    <property type="entry name" value="Anticodon-binding domain"/>
    <property type="match status" value="1"/>
</dbReference>
<dbReference type="FunFam" id="3.90.800.10:FF:000001">
    <property type="entry name" value="Glutamine--tRNA ligase"/>
    <property type="match status" value="1"/>
</dbReference>
<dbReference type="FunFam" id="3.30.110.30:FF:000001">
    <property type="entry name" value="Bifunctional glutamate/proline--tRNA ligase"/>
    <property type="match status" value="1"/>
</dbReference>
<dbReference type="GO" id="GO:0004827">
    <property type="term" value="F:proline-tRNA ligase activity"/>
    <property type="evidence" value="ECO:0007669"/>
    <property type="project" value="UniProtKB-EC"/>
</dbReference>
<dbReference type="GO" id="GO:0005737">
    <property type="term" value="C:cytoplasm"/>
    <property type="evidence" value="ECO:0007669"/>
    <property type="project" value="InterPro"/>
</dbReference>
<dbReference type="FunFam" id="3.30.930.10:FF:000007">
    <property type="entry name" value="Bifunctional glutamate/proline--tRNA ligase"/>
    <property type="match status" value="1"/>
</dbReference>
<dbReference type="InterPro" id="IPR049437">
    <property type="entry name" value="tRNA-synt_1c_C2"/>
</dbReference>
<dbReference type="InterPro" id="IPR016061">
    <property type="entry name" value="Pro-tRNA_ligase_II_C"/>
</dbReference>
<dbReference type="InterPro" id="IPR002314">
    <property type="entry name" value="aa-tRNA-synt_IIb"/>
</dbReference>
<keyword evidence="12" id="KW-0030">Aminoacyl-tRNA synthetase</keyword>
<dbReference type="PRINTS" id="PR00987">
    <property type="entry name" value="TRNASYNTHGLU"/>
</dbReference>
<evidence type="ECO:0000256" key="14">
    <source>
        <dbReference type="ARBA" id="ARBA00047366"/>
    </source>
</evidence>
<dbReference type="FunFam" id="1.10.287.10:FF:000006">
    <property type="entry name" value="Bifunctional glutamate/proline--tRNA ligase"/>
    <property type="match status" value="3"/>
</dbReference>
<keyword evidence="6" id="KW-0479">Metal-binding</keyword>
<feature type="region of interest" description="Disordered" evidence="19">
    <location>
        <begin position="1046"/>
        <end position="1091"/>
    </location>
</feature>
<dbReference type="GO" id="GO:0006433">
    <property type="term" value="P:prolyl-tRNA aminoacylation"/>
    <property type="evidence" value="ECO:0007669"/>
    <property type="project" value="InterPro"/>
</dbReference>
<dbReference type="Pfam" id="PF20974">
    <property type="entry name" value="tRNA-synt_1c_C2"/>
    <property type="match status" value="1"/>
</dbReference>
<evidence type="ECO:0000256" key="6">
    <source>
        <dbReference type="ARBA" id="ARBA00022723"/>
    </source>
</evidence>
<dbReference type="PROSITE" id="PS00762">
    <property type="entry name" value="WHEP_TRS_1"/>
    <property type="match status" value="3"/>
</dbReference>
<keyword evidence="4" id="KW-0597">Phosphoprotein</keyword>
<dbReference type="InterPro" id="IPR036282">
    <property type="entry name" value="Glutathione-S-Trfase_C_sf"/>
</dbReference>
<evidence type="ECO:0000256" key="10">
    <source>
        <dbReference type="ARBA" id="ARBA00022884"/>
    </source>
</evidence>
<sequence>MYPLPSIKISCSKSVTSAPILIVAELTKSINIEWGAATTLEIIPKQGQAISFTSVNSICRFIARTNAAELYGKTILEKTEVDNWLEFCSRKYNVPEFKDNIEKLNEALSMVTYLVGDALTLADICVWSMLYASKQVQANSLPQNVKRWFNFLSNQPAFTAASTMFPQEKAVEVDSAPKEKVKSEDKGKFVDLPGAEIGKVVVRFPPEASGFLHIGHAKAALLNAHYQVSFKGKLIMRFDDTNPEKEKEDFEKVILEDVSTLQIKPDIFTYTSDHFDFILQKVEELLKSGAAYVDDTDPETMKNEREQRQESKNRNNDLKKSWSMWEEMKKGTDYGKTCCVRAKIDMNSDNGCMRDPTLYRCKAMHHPRTGDKYKVYPTYDFACPIVDSIEGVTHALRTTEYHDRDEQFFWVIDALKLRKPYIYEYSRLNMTNTVLSKRKLTWFVNEKVVDGWDDPRMPTVRGIIRRGLTVEGLKQFIVAQGSSRSVVFMEWDKIWAFNKKVIDPVSPRYNAVESNGCVPVIIEGATKQTLKVAKHPKNPDLGMKDVCVGPRLLVDSFDAEAMKVGENVTFINWGNLLITAINKKATGEIESVNAKLNLENKDFKKTLKVTWVIDSDDSSLIPCQCVYYDHLISKPILGKDDDFKKFMNKNTKIVVNMKGDSDLANLKKGDIIQIQRKGFFICDEPYDPSTQRYTSCSGPIVLFYIPDGTKDTSSLPVAVRSMYGKEESVKEKMTSLKGKDFERSPQEEVKNICSPIGDSSNSLFNDAMNIHNKIKEQGDAIRKLKGEKAEKSVIDSNVQMLLKLKNEFKSCTGKDWSPNINVSDVVPNSGDKVCSQGDVTDSGNVFEAATKIDAKIKEQGDLIRELKSQKAEKGVIDSSVKLLLQLKGEFKTCTGKDWKPEIKVGDIVKQEKKPDEVKKAPSPAKNNSAIELNDKIKSQGDMVRKLKADKADKNIIDANVKELLKLKTEFKSVAGMEWKPDLKLQASENVEETTSTQPGNESLNLDLQIRDQGNLVRKLKEDKAEKNFITEEVKKLLKLKEDYKTSTGQDWKPDNSQTEAKSNNATKSKAASKTKKKESPPKITAKEEDKDTKEVKKVTRLGLEIRKEENLADWYSQVLTKGEMIEYYDVSGCYILRPWAYSIWEAIQKFFDKEIKALGVTNCYFPMFVSSDALEREKTHIADFAPEVAWVTKSGSSDLEKPIAIRPTSETVMYPSYAKWIRSHRDLPLRLNQWCSVVRWEFRNPQPFIRTREFLWQEGHTAFAVQEEAVNEVHAILELYAQVYENLLAIPIIRGRKTEKEKFAGADFTTTTEAYVPASGRGLQGATSHHLGQNFSKMFEIVYEDPETNKKQFVYQNSWGLSTRSIGAMVMIHADNTGLVLPPRVAQHQVVIVPCGITATLQASTKDALLVKCAELEDILKKAGVAVKGDYRDNYSPGWKFNHWELKGVPIRIELGPKDMKANQFVAVRRDTGEKINYGMDSAPDSILELLDDIHNSLYAKAKHEMDNHLCTSYKWEELCKKLDEKFIIMAPFCGSIECEEQIKKESAKSADEVLEPGAPAMGAKSLCIPFEQPAEIKNDTKCINPSCTQKPKNFTLFGRSY</sequence>
<feature type="compositionally biased region" description="Basic and acidic residues" evidence="19">
    <location>
        <begin position="1077"/>
        <end position="1091"/>
    </location>
</feature>
<evidence type="ECO:0000256" key="15">
    <source>
        <dbReference type="ARBA" id="ARBA00050792"/>
    </source>
</evidence>
<dbReference type="InterPro" id="IPR004046">
    <property type="entry name" value="GST_C"/>
</dbReference>
<dbReference type="GO" id="GO:0006424">
    <property type="term" value="P:glutamyl-tRNA aminoacylation"/>
    <property type="evidence" value="ECO:0007669"/>
    <property type="project" value="InterPro"/>
</dbReference>
<dbReference type="EMBL" id="JAFNEN010000357">
    <property type="protein sequence ID" value="KAG8184855.1"/>
    <property type="molecule type" value="Genomic_DNA"/>
</dbReference>
<dbReference type="Gene3D" id="3.40.50.620">
    <property type="entry name" value="HUPs"/>
    <property type="match status" value="1"/>
</dbReference>
<evidence type="ECO:0000259" key="20">
    <source>
        <dbReference type="PROSITE" id="PS50862"/>
    </source>
</evidence>
<keyword evidence="9" id="KW-0067">ATP-binding</keyword>
<keyword evidence="5" id="KW-0436">Ligase</keyword>
<feature type="domain" description="Aminoacyl-transfer RNA synthetases class-II family profile" evidence="20">
    <location>
        <begin position="1141"/>
        <end position="1382"/>
    </location>
</feature>
<evidence type="ECO:0000259" key="21">
    <source>
        <dbReference type="PROSITE" id="PS51185"/>
    </source>
</evidence>
<evidence type="ECO:0000256" key="11">
    <source>
        <dbReference type="ARBA" id="ARBA00022917"/>
    </source>
</evidence>
<dbReference type="FunFam" id="1.10.1160.10:FF:000001">
    <property type="entry name" value="Glutamine--tRNA ligase"/>
    <property type="match status" value="1"/>
</dbReference>
<dbReference type="InterPro" id="IPR006195">
    <property type="entry name" value="aa-tRNA-synth_II"/>
</dbReference>
<evidence type="ECO:0000256" key="19">
    <source>
        <dbReference type="SAM" id="MobiDB-lite"/>
    </source>
</evidence>
<feature type="domain" description="WHEP-TRS" evidence="21">
    <location>
        <begin position="848"/>
        <end position="904"/>
    </location>
</feature>
<dbReference type="InterPro" id="IPR001412">
    <property type="entry name" value="aa-tRNA-synth_I_CS"/>
</dbReference>
<dbReference type="InterPro" id="IPR033721">
    <property type="entry name" value="ProRS_core_arch_euk"/>
</dbReference>
<dbReference type="NCBIfam" id="TIGR00463">
    <property type="entry name" value="gltX_arch"/>
    <property type="match status" value="1"/>
</dbReference>